<dbReference type="STRING" id="1477437.SAMN05444682_101742"/>
<reference evidence="2 3" key="1">
    <citation type="submission" date="2016-10" db="EMBL/GenBank/DDBJ databases">
        <authorList>
            <person name="de Groot N.N."/>
        </authorList>
    </citation>
    <scope>NUCLEOTIDE SEQUENCE [LARGE SCALE GENOMIC DNA]</scope>
    <source>
        <strain evidence="2 3">RK1</strain>
    </source>
</reference>
<protein>
    <submittedName>
        <fullName evidence="2">Uncharacterized protein</fullName>
    </submittedName>
</protein>
<organism evidence="2 3">
    <name type="scientific">Parapedobacter indicus</name>
    <dbReference type="NCBI Taxonomy" id="1477437"/>
    <lineage>
        <taxon>Bacteria</taxon>
        <taxon>Pseudomonadati</taxon>
        <taxon>Bacteroidota</taxon>
        <taxon>Sphingobacteriia</taxon>
        <taxon>Sphingobacteriales</taxon>
        <taxon>Sphingobacteriaceae</taxon>
        <taxon>Parapedobacter</taxon>
    </lineage>
</organism>
<keyword evidence="1" id="KW-0812">Transmembrane</keyword>
<gene>
    <name evidence="2" type="ORF">SAMN05444682_101742</name>
</gene>
<keyword evidence="1" id="KW-1133">Transmembrane helix</keyword>
<dbReference type="AlphaFoldDB" id="A0A1I3E3N6"/>
<proteinExistence type="predicted"/>
<evidence type="ECO:0000313" key="3">
    <source>
        <dbReference type="Proteomes" id="UP000198670"/>
    </source>
</evidence>
<accession>A0A1I3E3N6</accession>
<name>A0A1I3E3N6_9SPHI</name>
<keyword evidence="3" id="KW-1185">Reference proteome</keyword>
<keyword evidence="1" id="KW-0472">Membrane</keyword>
<evidence type="ECO:0000313" key="2">
    <source>
        <dbReference type="EMBL" id="SFH93311.1"/>
    </source>
</evidence>
<sequence length="55" mass="6506">MKKVGGRETFSRPALKSWPKTYKNRPIKYQTVLANIVKLLIVRMIRINLFILTPY</sequence>
<feature type="transmembrane region" description="Helical" evidence="1">
    <location>
        <begin position="32"/>
        <end position="52"/>
    </location>
</feature>
<dbReference type="EMBL" id="FOQO01000001">
    <property type="protein sequence ID" value="SFH93311.1"/>
    <property type="molecule type" value="Genomic_DNA"/>
</dbReference>
<evidence type="ECO:0000256" key="1">
    <source>
        <dbReference type="SAM" id="Phobius"/>
    </source>
</evidence>
<dbReference type="Proteomes" id="UP000198670">
    <property type="component" value="Unassembled WGS sequence"/>
</dbReference>